<dbReference type="RefSeq" id="WP_144995777.1">
    <property type="nucleotide sequence ID" value="NZ_CP036281.1"/>
</dbReference>
<evidence type="ECO:0000313" key="2">
    <source>
        <dbReference type="Proteomes" id="UP000317178"/>
    </source>
</evidence>
<accession>A0A518CMP7</accession>
<dbReference type="OrthoDB" id="9779761at2"/>
<organism evidence="1 2">
    <name type="scientific">Polystyrenella longa</name>
    <dbReference type="NCBI Taxonomy" id="2528007"/>
    <lineage>
        <taxon>Bacteria</taxon>
        <taxon>Pseudomonadati</taxon>
        <taxon>Planctomycetota</taxon>
        <taxon>Planctomycetia</taxon>
        <taxon>Planctomycetales</taxon>
        <taxon>Planctomycetaceae</taxon>
        <taxon>Polystyrenella</taxon>
    </lineage>
</organism>
<proteinExistence type="predicted"/>
<dbReference type="KEGG" id="plon:Pla110_22360"/>
<keyword evidence="2" id="KW-1185">Reference proteome</keyword>
<dbReference type="EMBL" id="CP036281">
    <property type="protein sequence ID" value="QDU80506.1"/>
    <property type="molecule type" value="Genomic_DNA"/>
</dbReference>
<sequence>MSTFILTWNPTRWDWKNFDTEVIESQDGRIVNKSWSAGVRRKVEIGDSVYLFRQSSERGIIASGRTKSSVYEGDHWDGSGRRANLVNVDFDHILPISDVLPADELNDANLGVKWINIQASGSSIPEESVDPLKTLWEDHLIRIGYNFSTPDEVQVPARFFEGATRTISVNSYERSVAARKACIEHHGLSCSVCDFDFEATYGELGKGFIHVHHLTDLATIREEYEINPIKDLRPVCPNCHAMLHRPEKTMSIESLRAQL</sequence>
<dbReference type="GO" id="GO:0004519">
    <property type="term" value="F:endonuclease activity"/>
    <property type="evidence" value="ECO:0007669"/>
    <property type="project" value="UniProtKB-KW"/>
</dbReference>
<keyword evidence="1" id="KW-0540">Nuclease</keyword>
<keyword evidence="1" id="KW-0378">Hydrolase</keyword>
<dbReference type="InterPro" id="IPR003615">
    <property type="entry name" value="HNH_nuc"/>
</dbReference>
<gene>
    <name evidence="1" type="ORF">Pla110_22360</name>
</gene>
<reference evidence="1 2" key="1">
    <citation type="submission" date="2019-02" db="EMBL/GenBank/DDBJ databases">
        <title>Deep-cultivation of Planctomycetes and their phenomic and genomic characterization uncovers novel biology.</title>
        <authorList>
            <person name="Wiegand S."/>
            <person name="Jogler M."/>
            <person name="Boedeker C."/>
            <person name="Pinto D."/>
            <person name="Vollmers J."/>
            <person name="Rivas-Marin E."/>
            <person name="Kohn T."/>
            <person name="Peeters S.H."/>
            <person name="Heuer A."/>
            <person name="Rast P."/>
            <person name="Oberbeckmann S."/>
            <person name="Bunk B."/>
            <person name="Jeske O."/>
            <person name="Meyerdierks A."/>
            <person name="Storesund J.E."/>
            <person name="Kallscheuer N."/>
            <person name="Luecker S."/>
            <person name="Lage O.M."/>
            <person name="Pohl T."/>
            <person name="Merkel B.J."/>
            <person name="Hornburger P."/>
            <person name="Mueller R.-W."/>
            <person name="Bruemmer F."/>
            <person name="Labrenz M."/>
            <person name="Spormann A.M."/>
            <person name="Op den Camp H."/>
            <person name="Overmann J."/>
            <person name="Amann R."/>
            <person name="Jetten M.S.M."/>
            <person name="Mascher T."/>
            <person name="Medema M.H."/>
            <person name="Devos D.P."/>
            <person name="Kaster A.-K."/>
            <person name="Ovreas L."/>
            <person name="Rohde M."/>
            <person name="Galperin M.Y."/>
            <person name="Jogler C."/>
        </authorList>
    </citation>
    <scope>NUCLEOTIDE SEQUENCE [LARGE SCALE GENOMIC DNA]</scope>
    <source>
        <strain evidence="1 2">Pla110</strain>
    </source>
</reference>
<dbReference type="AlphaFoldDB" id="A0A518CMP7"/>
<keyword evidence="1" id="KW-0255">Endonuclease</keyword>
<evidence type="ECO:0000313" key="1">
    <source>
        <dbReference type="EMBL" id="QDU80506.1"/>
    </source>
</evidence>
<dbReference type="CDD" id="cd00085">
    <property type="entry name" value="HNHc"/>
    <property type="match status" value="1"/>
</dbReference>
<dbReference type="Proteomes" id="UP000317178">
    <property type="component" value="Chromosome"/>
</dbReference>
<protein>
    <submittedName>
        <fullName evidence="1">HNH endonuclease</fullName>
    </submittedName>
</protein>
<name>A0A518CMP7_9PLAN</name>